<dbReference type="OrthoDB" id="9810298at2"/>
<comment type="function">
    <text evidence="1 8">Tetrapolymerization of the monopyrrole PBG into the hydroxymethylbilane pre-uroporphyrinogen in several discrete steps.</text>
</comment>
<evidence type="ECO:0000256" key="4">
    <source>
        <dbReference type="ARBA" id="ARBA00011245"/>
    </source>
</evidence>
<gene>
    <name evidence="11" type="primary">hemC_2</name>
    <name evidence="8" type="synonym">hemC</name>
    <name evidence="11" type="ORF">Mterra_03537</name>
</gene>
<dbReference type="EMBL" id="QXDL01000235">
    <property type="protein sequence ID" value="RIH80190.1"/>
    <property type="molecule type" value="Genomic_DNA"/>
</dbReference>
<evidence type="ECO:0000313" key="11">
    <source>
        <dbReference type="EMBL" id="RIH80190.1"/>
    </source>
</evidence>
<dbReference type="FunFam" id="3.40.190.10:FF:000005">
    <property type="entry name" value="Porphobilinogen deaminase"/>
    <property type="match status" value="1"/>
</dbReference>
<dbReference type="EC" id="2.5.1.61" evidence="8"/>
<dbReference type="RefSeq" id="WP_119316436.1">
    <property type="nucleotide sequence ID" value="NZ_QXDL01000235.1"/>
</dbReference>
<sequence>MKLVIGTRGSRLALWQSEHVARRLRELHPGLEVELLTLSTRGDRELEKALPEIGGKGLFTAELEAALERGEADLAVHSLKDLPTEPDPRFTLGAVPERASPLEALISRGGARLAELPRGATVGTSSPRRAAQLRAARPDLRIESLRGNVPTRIQKALDPTGPYDAVLLALAGLERLGLQGQVSEVLPPEVVLPAPAQGALAVQARAGDEAVLERLRPLDHPPTRRAVEAERAFLRALGSGCSLPVGALAVEENGLLRLRGRVLRPDGSQSLTHALEGGDPEQLGAALAEALLARGAARLLEGAWA</sequence>
<dbReference type="Pfam" id="PF01379">
    <property type="entry name" value="Porphobil_deam"/>
    <property type="match status" value="1"/>
</dbReference>
<dbReference type="GO" id="GO:0005737">
    <property type="term" value="C:cytoplasm"/>
    <property type="evidence" value="ECO:0007669"/>
    <property type="project" value="UniProtKB-UniRule"/>
</dbReference>
<keyword evidence="12" id="KW-1185">Reference proteome</keyword>
<evidence type="ECO:0000313" key="12">
    <source>
        <dbReference type="Proteomes" id="UP000265715"/>
    </source>
</evidence>
<dbReference type="Pfam" id="PF03900">
    <property type="entry name" value="Porphobil_deamC"/>
    <property type="match status" value="1"/>
</dbReference>
<dbReference type="InterPro" id="IPR022417">
    <property type="entry name" value="Porphobilin_deaminase_N"/>
</dbReference>
<dbReference type="PANTHER" id="PTHR11557">
    <property type="entry name" value="PORPHOBILINOGEN DEAMINASE"/>
    <property type="match status" value="1"/>
</dbReference>
<dbReference type="PRINTS" id="PR00151">
    <property type="entry name" value="PORPHBDMNASE"/>
</dbReference>
<dbReference type="GO" id="GO:0006782">
    <property type="term" value="P:protoporphyrinogen IX biosynthetic process"/>
    <property type="evidence" value="ECO:0007669"/>
    <property type="project" value="UniProtKB-UniRule"/>
</dbReference>
<comment type="miscellaneous">
    <text evidence="8">The porphobilinogen subunits are added to the dipyrromethane group.</text>
</comment>
<dbReference type="GO" id="GO:0004418">
    <property type="term" value="F:hydroxymethylbilane synthase activity"/>
    <property type="evidence" value="ECO:0007669"/>
    <property type="project" value="UniProtKB-UniRule"/>
</dbReference>
<protein>
    <recommendedName>
        <fullName evidence="8">Porphobilinogen deaminase</fullName>
        <shortName evidence="8">PBG</shortName>
        <ecNumber evidence="8">2.5.1.61</ecNumber>
    </recommendedName>
    <alternativeName>
        <fullName evidence="8">Hydroxymethylbilane synthase</fullName>
        <shortName evidence="8">HMBS</shortName>
    </alternativeName>
    <alternativeName>
        <fullName evidence="8">Pre-uroporphyrinogen synthase</fullName>
    </alternativeName>
</protein>
<dbReference type="SUPFAM" id="SSF54782">
    <property type="entry name" value="Porphobilinogen deaminase (hydroxymethylbilane synthase), C-terminal domain"/>
    <property type="match status" value="1"/>
</dbReference>
<accession>A0A399EB95</accession>
<dbReference type="FunFam" id="3.40.190.10:FF:000004">
    <property type="entry name" value="Porphobilinogen deaminase"/>
    <property type="match status" value="1"/>
</dbReference>
<dbReference type="PANTHER" id="PTHR11557:SF0">
    <property type="entry name" value="PORPHOBILINOGEN DEAMINASE"/>
    <property type="match status" value="1"/>
</dbReference>
<comment type="pathway">
    <text evidence="2">Porphyrin-containing compound metabolism; protoporphyrin-IX biosynthesis; coproporphyrinogen-III from 5-aminolevulinate: step 2/4.</text>
</comment>
<dbReference type="SUPFAM" id="SSF53850">
    <property type="entry name" value="Periplasmic binding protein-like II"/>
    <property type="match status" value="1"/>
</dbReference>
<dbReference type="PIRSF" id="PIRSF001438">
    <property type="entry name" value="4pyrrol_synth_OHMeBilane_synth"/>
    <property type="match status" value="1"/>
</dbReference>
<proteinExistence type="inferred from homology"/>
<dbReference type="Gene3D" id="3.30.160.40">
    <property type="entry name" value="Porphobilinogen deaminase, C-terminal domain"/>
    <property type="match status" value="1"/>
</dbReference>
<dbReference type="Gene3D" id="3.40.190.10">
    <property type="entry name" value="Periplasmic binding protein-like II"/>
    <property type="match status" value="2"/>
</dbReference>
<keyword evidence="6 8" id="KW-0627">Porphyrin biosynthesis</keyword>
<evidence type="ECO:0000256" key="1">
    <source>
        <dbReference type="ARBA" id="ARBA00002869"/>
    </source>
</evidence>
<feature type="domain" description="Porphobilinogen deaminase N-terminal" evidence="9">
    <location>
        <begin position="3"/>
        <end position="212"/>
    </location>
</feature>
<dbReference type="InterPro" id="IPR000860">
    <property type="entry name" value="HemC"/>
</dbReference>
<reference evidence="11 12" key="1">
    <citation type="submission" date="2018-08" db="EMBL/GenBank/DDBJ databases">
        <title>Meiothermus terrae DSM 26712 genome sequencing project.</title>
        <authorList>
            <person name="Da Costa M.S."/>
            <person name="Albuquerque L."/>
            <person name="Raposo P."/>
            <person name="Froufe H.J.C."/>
            <person name="Barroso C.S."/>
            <person name="Egas C."/>
        </authorList>
    </citation>
    <scope>NUCLEOTIDE SEQUENCE [LARGE SCALE GENOMIC DNA]</scope>
    <source>
        <strain evidence="11 12">DSM 26712</strain>
    </source>
</reference>
<evidence type="ECO:0000259" key="9">
    <source>
        <dbReference type="Pfam" id="PF01379"/>
    </source>
</evidence>
<evidence type="ECO:0000256" key="6">
    <source>
        <dbReference type="ARBA" id="ARBA00023244"/>
    </source>
</evidence>
<dbReference type="HAMAP" id="MF_00260">
    <property type="entry name" value="Porphobil_deam"/>
    <property type="match status" value="1"/>
</dbReference>
<evidence type="ECO:0000256" key="7">
    <source>
        <dbReference type="ARBA" id="ARBA00048169"/>
    </source>
</evidence>
<dbReference type="InterPro" id="IPR022418">
    <property type="entry name" value="Porphobilinogen_deaminase_C"/>
</dbReference>
<comment type="catalytic activity">
    <reaction evidence="7 8">
        <text>4 porphobilinogen + H2O = hydroxymethylbilane + 4 NH4(+)</text>
        <dbReference type="Rhea" id="RHEA:13185"/>
        <dbReference type="ChEBI" id="CHEBI:15377"/>
        <dbReference type="ChEBI" id="CHEBI:28938"/>
        <dbReference type="ChEBI" id="CHEBI:57845"/>
        <dbReference type="ChEBI" id="CHEBI:58126"/>
        <dbReference type="EC" id="2.5.1.61"/>
    </reaction>
</comment>
<evidence type="ECO:0000256" key="5">
    <source>
        <dbReference type="ARBA" id="ARBA00022679"/>
    </source>
</evidence>
<evidence type="ECO:0000256" key="2">
    <source>
        <dbReference type="ARBA" id="ARBA00004735"/>
    </source>
</evidence>
<name>A0A399EB95_9DEIN</name>
<feature type="modified residue" description="S-(dipyrrolylmethanemethyl)cysteine" evidence="8">
    <location>
        <position position="241"/>
    </location>
</feature>
<organism evidence="11 12">
    <name type="scientific">Calidithermus terrae</name>
    <dbReference type="NCBI Taxonomy" id="1408545"/>
    <lineage>
        <taxon>Bacteria</taxon>
        <taxon>Thermotogati</taxon>
        <taxon>Deinococcota</taxon>
        <taxon>Deinococci</taxon>
        <taxon>Thermales</taxon>
        <taxon>Thermaceae</taxon>
        <taxon>Calidithermus</taxon>
    </lineage>
</organism>
<comment type="similarity">
    <text evidence="3 8">Belongs to the HMBS family.</text>
</comment>
<dbReference type="AlphaFoldDB" id="A0A399EB95"/>
<feature type="domain" description="Porphobilinogen deaminase C-terminal" evidence="10">
    <location>
        <begin position="226"/>
        <end position="292"/>
    </location>
</feature>
<evidence type="ECO:0000256" key="8">
    <source>
        <dbReference type="HAMAP-Rule" id="MF_00260"/>
    </source>
</evidence>
<comment type="subunit">
    <text evidence="4 8">Monomer.</text>
</comment>
<dbReference type="NCBIfam" id="TIGR00212">
    <property type="entry name" value="hemC"/>
    <property type="match status" value="1"/>
</dbReference>
<dbReference type="Proteomes" id="UP000265715">
    <property type="component" value="Unassembled WGS sequence"/>
</dbReference>
<evidence type="ECO:0000259" key="10">
    <source>
        <dbReference type="Pfam" id="PF03900"/>
    </source>
</evidence>
<comment type="caution">
    <text evidence="11">The sequence shown here is derived from an EMBL/GenBank/DDBJ whole genome shotgun (WGS) entry which is preliminary data.</text>
</comment>
<comment type="cofactor">
    <cofactor evidence="8">
        <name>dipyrromethane</name>
        <dbReference type="ChEBI" id="CHEBI:60342"/>
    </cofactor>
    <text evidence="8">Binds 1 dipyrromethane group covalently.</text>
</comment>
<keyword evidence="5 8" id="KW-0808">Transferase</keyword>
<evidence type="ECO:0000256" key="3">
    <source>
        <dbReference type="ARBA" id="ARBA00005638"/>
    </source>
</evidence>
<dbReference type="InterPro" id="IPR036803">
    <property type="entry name" value="Porphobilinogen_deaminase_C_sf"/>
</dbReference>